<protein>
    <recommendedName>
        <fullName evidence="1">F-box domain-containing protein</fullName>
    </recommendedName>
</protein>
<name>A0A8J5RV74_ZIZPA</name>
<dbReference type="Pfam" id="PF12937">
    <property type="entry name" value="F-box-like"/>
    <property type="match status" value="1"/>
</dbReference>
<dbReference type="PANTHER" id="PTHR38926">
    <property type="entry name" value="F-BOX DOMAIN CONTAINING PROTEIN, EXPRESSED"/>
    <property type="match status" value="1"/>
</dbReference>
<dbReference type="InterPro" id="IPR001810">
    <property type="entry name" value="F-box_dom"/>
</dbReference>
<dbReference type="EMBL" id="JAAALK010000287">
    <property type="protein sequence ID" value="KAG8058813.1"/>
    <property type="molecule type" value="Genomic_DNA"/>
</dbReference>
<sequence length="254" mass="28604">MAEDGGESRDWADMPSDALSSLFAKLDVSDLLTGAGLVCRPWRQLASTDHTLWRRVDMTYERYAFSVFKMYEAVAMARTAVDRAAGTMEAFWADFFVSDDLLLYVSLRASSLKSLHLHLCFNVTNEGIAEAMKGLPQLEELDITLFVLGGVCQSIGKACPQLKYFRLNYCFRLSYSSDHDVDTEALCIANNMPELRELKLIGNNITNDGLISILDHCLHLESLDIRHCHLIQIHDALKVKCGRIRNLKLPHDSC</sequence>
<gene>
    <name evidence="2" type="ORF">GUJ93_ZPchr0002g26647</name>
</gene>
<organism evidence="2 3">
    <name type="scientific">Zizania palustris</name>
    <name type="common">Northern wild rice</name>
    <dbReference type="NCBI Taxonomy" id="103762"/>
    <lineage>
        <taxon>Eukaryota</taxon>
        <taxon>Viridiplantae</taxon>
        <taxon>Streptophyta</taxon>
        <taxon>Embryophyta</taxon>
        <taxon>Tracheophyta</taxon>
        <taxon>Spermatophyta</taxon>
        <taxon>Magnoliopsida</taxon>
        <taxon>Liliopsida</taxon>
        <taxon>Poales</taxon>
        <taxon>Poaceae</taxon>
        <taxon>BOP clade</taxon>
        <taxon>Oryzoideae</taxon>
        <taxon>Oryzeae</taxon>
        <taxon>Zizaniinae</taxon>
        <taxon>Zizania</taxon>
    </lineage>
</organism>
<accession>A0A8J5RV74</accession>
<comment type="caution">
    <text evidence="2">The sequence shown here is derived from an EMBL/GenBank/DDBJ whole genome shotgun (WGS) entry which is preliminary data.</text>
</comment>
<dbReference type="PROSITE" id="PS50181">
    <property type="entry name" value="FBOX"/>
    <property type="match status" value="1"/>
</dbReference>
<dbReference type="OrthoDB" id="2095648at2759"/>
<dbReference type="AlphaFoldDB" id="A0A8J5RV74"/>
<reference evidence="2" key="1">
    <citation type="journal article" date="2021" name="bioRxiv">
        <title>Whole Genome Assembly and Annotation of Northern Wild Rice, Zizania palustris L., Supports a Whole Genome Duplication in the Zizania Genus.</title>
        <authorList>
            <person name="Haas M."/>
            <person name="Kono T."/>
            <person name="Macchietto M."/>
            <person name="Millas R."/>
            <person name="McGilp L."/>
            <person name="Shao M."/>
            <person name="Duquette J."/>
            <person name="Hirsch C.N."/>
            <person name="Kimball J."/>
        </authorList>
    </citation>
    <scope>NUCLEOTIDE SEQUENCE</scope>
    <source>
        <tissue evidence="2">Fresh leaf tissue</tissue>
    </source>
</reference>
<dbReference type="FunFam" id="1.20.1280.50:FF:000037">
    <property type="entry name" value="F-box protein SKIP19"/>
    <property type="match status" value="1"/>
</dbReference>
<evidence type="ECO:0000313" key="3">
    <source>
        <dbReference type="Proteomes" id="UP000729402"/>
    </source>
</evidence>
<evidence type="ECO:0000313" key="2">
    <source>
        <dbReference type="EMBL" id="KAG8058813.1"/>
    </source>
</evidence>
<dbReference type="Proteomes" id="UP000729402">
    <property type="component" value="Unassembled WGS sequence"/>
</dbReference>
<proteinExistence type="predicted"/>
<feature type="domain" description="F-box" evidence="1">
    <location>
        <begin position="8"/>
        <end position="56"/>
    </location>
</feature>
<dbReference type="PANTHER" id="PTHR38926:SF2">
    <property type="entry name" value="F-BOX_LRR-REPEAT PROTEIN 21-RELATED"/>
    <property type="match status" value="1"/>
</dbReference>
<reference evidence="2" key="2">
    <citation type="submission" date="2021-02" db="EMBL/GenBank/DDBJ databases">
        <authorList>
            <person name="Kimball J.A."/>
            <person name="Haas M.W."/>
            <person name="Macchietto M."/>
            <person name="Kono T."/>
            <person name="Duquette J."/>
            <person name="Shao M."/>
        </authorList>
    </citation>
    <scope>NUCLEOTIDE SEQUENCE</scope>
    <source>
        <tissue evidence="2">Fresh leaf tissue</tissue>
    </source>
</reference>
<keyword evidence="3" id="KW-1185">Reference proteome</keyword>
<evidence type="ECO:0000259" key="1">
    <source>
        <dbReference type="PROSITE" id="PS50181"/>
    </source>
</evidence>